<comment type="caution">
    <text evidence="1">The sequence shown here is derived from an EMBL/GenBank/DDBJ whole genome shotgun (WGS) entry which is preliminary data.</text>
</comment>
<name>A0A372JTK9_9ACTN</name>
<dbReference type="Proteomes" id="UP000261811">
    <property type="component" value="Unassembled WGS sequence"/>
</dbReference>
<accession>A0A372JTK9</accession>
<protein>
    <submittedName>
        <fullName evidence="1">Uncharacterized protein</fullName>
    </submittedName>
</protein>
<evidence type="ECO:0000313" key="2">
    <source>
        <dbReference type="Proteomes" id="UP000261811"/>
    </source>
</evidence>
<dbReference type="RefSeq" id="WP_117355745.1">
    <property type="nucleotide sequence ID" value="NZ_QURH01000027.1"/>
</dbReference>
<sequence length="60" mass="6142">MPVALGPALIAVLFSLAGLSTVALAVGRVRHLLGSPRVRRAQEALLGTTLVVLGLRVAAE</sequence>
<proteinExistence type="predicted"/>
<evidence type="ECO:0000313" key="1">
    <source>
        <dbReference type="EMBL" id="RFU43363.1"/>
    </source>
</evidence>
<organism evidence="1 2">
    <name type="scientific">Actinomadura logoneensis</name>
    <dbReference type="NCBI Taxonomy" id="2293572"/>
    <lineage>
        <taxon>Bacteria</taxon>
        <taxon>Bacillati</taxon>
        <taxon>Actinomycetota</taxon>
        <taxon>Actinomycetes</taxon>
        <taxon>Streptosporangiales</taxon>
        <taxon>Thermomonosporaceae</taxon>
        <taxon>Actinomadura</taxon>
    </lineage>
</organism>
<gene>
    <name evidence="1" type="ORF">DZF91_01625</name>
</gene>
<keyword evidence="2" id="KW-1185">Reference proteome</keyword>
<dbReference type="AlphaFoldDB" id="A0A372JTK9"/>
<reference evidence="1 2" key="1">
    <citation type="submission" date="2018-08" db="EMBL/GenBank/DDBJ databases">
        <title>Actinomadura jelena sp. nov., a novel Actinomycete isolated from soil in Chad.</title>
        <authorList>
            <person name="Shi L."/>
        </authorList>
    </citation>
    <scope>NUCLEOTIDE SEQUENCE [LARGE SCALE GENOMIC DNA]</scope>
    <source>
        <strain evidence="1 2">NEAU-G17</strain>
    </source>
</reference>
<dbReference type="EMBL" id="QURH01000027">
    <property type="protein sequence ID" value="RFU43363.1"/>
    <property type="molecule type" value="Genomic_DNA"/>
</dbReference>